<dbReference type="Gene3D" id="3.90.850.10">
    <property type="entry name" value="Fumarylacetoacetase-like, C-terminal domain"/>
    <property type="match status" value="1"/>
</dbReference>
<keyword evidence="4" id="KW-0378">Hydrolase</keyword>
<dbReference type="AlphaFoldDB" id="A0A009ITL3"/>
<sequence length="319" mass="35215">MAISVVRYKKKDGAVVWGVLTQDHVAELNITFATTADLIKYGYSKIAEEAKKSTLIHALKDIELLNPVTTPTQVICQGANYKQHMIDSGMDPDAKNFNMFFTKSTASITEPTGQIVKPTHVQLLDYEIELSLVLGKNTHSAVQVTKSNLHEYVAGICIGNDISARDVQIPETQFYKGKSYRTFCPLGPVLCLLAPEDMHYLDKLNLCLKVNGQVRQQDSTANMVFKPAETLTEFSEVTDFNIGDVLLTGTPSGCALGLPSPLLVKLAYLMPEEKRWAFFKKGQGKRSQYLKIGDVIESNIQSADGKINLGIQRHTVTTG</sequence>
<dbReference type="PATRIC" id="fig|1310613.3.peg.534"/>
<dbReference type="Proteomes" id="UP000020595">
    <property type="component" value="Unassembled WGS sequence"/>
</dbReference>
<dbReference type="GO" id="GO:0016787">
    <property type="term" value="F:hydrolase activity"/>
    <property type="evidence" value="ECO:0007669"/>
    <property type="project" value="UniProtKB-KW"/>
</dbReference>
<dbReference type="Pfam" id="PF01557">
    <property type="entry name" value="FAA_hydrolase"/>
    <property type="match status" value="1"/>
</dbReference>
<dbReference type="RefSeq" id="WP_032050686.1">
    <property type="nucleotide sequence ID" value="NZ_JEWH01000004.1"/>
</dbReference>
<dbReference type="GO" id="GO:0044281">
    <property type="term" value="P:small molecule metabolic process"/>
    <property type="evidence" value="ECO:0007669"/>
    <property type="project" value="UniProtKB-ARBA"/>
</dbReference>
<dbReference type="PANTHER" id="PTHR42796:SF4">
    <property type="entry name" value="FUMARYLACETOACETATE HYDROLASE DOMAIN-CONTAINING PROTEIN 2A"/>
    <property type="match status" value="1"/>
</dbReference>
<evidence type="ECO:0000256" key="2">
    <source>
        <dbReference type="ARBA" id="ARBA00022723"/>
    </source>
</evidence>
<proteinExistence type="inferred from homology"/>
<evidence type="ECO:0000313" key="4">
    <source>
        <dbReference type="EMBL" id="EXB07173.1"/>
    </source>
</evidence>
<comment type="caution">
    <text evidence="4">The sequence shown here is derived from an EMBL/GenBank/DDBJ whole genome shotgun (WGS) entry which is preliminary data.</text>
</comment>
<keyword evidence="2" id="KW-0479">Metal-binding</keyword>
<evidence type="ECO:0000259" key="3">
    <source>
        <dbReference type="Pfam" id="PF01557"/>
    </source>
</evidence>
<feature type="domain" description="Fumarylacetoacetase-like C-terminal" evidence="3">
    <location>
        <begin position="74"/>
        <end position="316"/>
    </location>
</feature>
<comment type="similarity">
    <text evidence="1">Belongs to the FAH family.</text>
</comment>
<name>A0A009ITL3_ACIB9</name>
<protein>
    <submittedName>
        <fullName evidence="4">Fumarylacetoacetate (FAA) hydrolase family protein</fullName>
    </submittedName>
</protein>
<organism evidence="4 5">
    <name type="scientific">Acinetobacter baumannii (strain 1295743)</name>
    <dbReference type="NCBI Taxonomy" id="1310613"/>
    <lineage>
        <taxon>Bacteria</taxon>
        <taxon>Pseudomonadati</taxon>
        <taxon>Pseudomonadota</taxon>
        <taxon>Gammaproteobacteria</taxon>
        <taxon>Moraxellales</taxon>
        <taxon>Moraxellaceae</taxon>
        <taxon>Acinetobacter</taxon>
        <taxon>Acinetobacter calcoaceticus/baumannii complex</taxon>
    </lineage>
</organism>
<dbReference type="InterPro" id="IPR036663">
    <property type="entry name" value="Fumarylacetoacetase_C_sf"/>
</dbReference>
<dbReference type="PANTHER" id="PTHR42796">
    <property type="entry name" value="FUMARYLACETOACETATE HYDROLASE DOMAIN-CONTAINING PROTEIN 2A-RELATED"/>
    <property type="match status" value="1"/>
</dbReference>
<reference evidence="4 5" key="1">
    <citation type="submission" date="2014-02" db="EMBL/GenBank/DDBJ databases">
        <title>Comparative genomics and transcriptomics to identify genetic mechanisms underlying the emergence of carbapenem resistant Acinetobacter baumannii (CRAb).</title>
        <authorList>
            <person name="Harris A.D."/>
            <person name="Johnson K.J."/>
            <person name="George J."/>
            <person name="Shefchek K."/>
            <person name="Daugherty S.C."/>
            <person name="Parankush S."/>
            <person name="Sadzewicz L."/>
            <person name="Tallon L."/>
            <person name="Sengamalay N."/>
            <person name="Hazen T.H."/>
            <person name="Rasko D.A."/>
        </authorList>
    </citation>
    <scope>NUCLEOTIDE SEQUENCE [LARGE SCALE GENOMIC DNA]</scope>
    <source>
        <strain evidence="4 5">1295743</strain>
    </source>
</reference>
<evidence type="ECO:0000313" key="5">
    <source>
        <dbReference type="Proteomes" id="UP000020595"/>
    </source>
</evidence>
<dbReference type="GO" id="GO:0046872">
    <property type="term" value="F:metal ion binding"/>
    <property type="evidence" value="ECO:0007669"/>
    <property type="project" value="UniProtKB-KW"/>
</dbReference>
<dbReference type="SUPFAM" id="SSF56529">
    <property type="entry name" value="FAH"/>
    <property type="match status" value="1"/>
</dbReference>
<evidence type="ECO:0000256" key="1">
    <source>
        <dbReference type="ARBA" id="ARBA00010211"/>
    </source>
</evidence>
<dbReference type="InterPro" id="IPR011234">
    <property type="entry name" value="Fumarylacetoacetase-like_C"/>
</dbReference>
<accession>A0A009ITL3</accession>
<gene>
    <name evidence="4" type="ORF">J512_0559</name>
</gene>
<dbReference type="InterPro" id="IPR051121">
    <property type="entry name" value="FAH"/>
</dbReference>
<dbReference type="EMBL" id="JEWH01000004">
    <property type="protein sequence ID" value="EXB07173.1"/>
    <property type="molecule type" value="Genomic_DNA"/>
</dbReference>